<dbReference type="SUPFAM" id="SSF53067">
    <property type="entry name" value="Actin-like ATPase domain"/>
    <property type="match status" value="2"/>
</dbReference>
<evidence type="ECO:0000259" key="1">
    <source>
        <dbReference type="Pfam" id="PF01869"/>
    </source>
</evidence>
<evidence type="ECO:0000313" key="2">
    <source>
        <dbReference type="EMBL" id="TQR20799.1"/>
    </source>
</evidence>
<reference evidence="2 3" key="1">
    <citation type="submission" date="2019-06" db="EMBL/GenBank/DDBJ databases">
        <title>Psychrobacillus vulpis sp. nov., a new species isolated from feces of a red fox that inhabits in The Tablas de Daimiel Natural Park, Albacete, Spain.</title>
        <authorList>
            <person name="Rodriguez M."/>
            <person name="Reina J.C."/>
            <person name="Bejar V."/>
            <person name="Llamas I."/>
        </authorList>
    </citation>
    <scope>NUCLEOTIDE SEQUENCE [LARGE SCALE GENOMIC DNA]</scope>
    <source>
        <strain evidence="2 3">Z8</strain>
    </source>
</reference>
<dbReference type="InterPro" id="IPR052519">
    <property type="entry name" value="Euk-type_GlcNAc_Kinase"/>
</dbReference>
<name>A0A544TTM2_9BACI</name>
<dbReference type="PANTHER" id="PTHR43190">
    <property type="entry name" value="N-ACETYL-D-GLUCOSAMINE KINASE"/>
    <property type="match status" value="1"/>
</dbReference>
<evidence type="ECO:0000313" key="3">
    <source>
        <dbReference type="Proteomes" id="UP000316626"/>
    </source>
</evidence>
<dbReference type="AlphaFoldDB" id="A0A544TTM2"/>
<organism evidence="2 3">
    <name type="scientific">Psychrobacillus vulpis</name>
    <dbReference type="NCBI Taxonomy" id="2325572"/>
    <lineage>
        <taxon>Bacteria</taxon>
        <taxon>Bacillati</taxon>
        <taxon>Bacillota</taxon>
        <taxon>Bacilli</taxon>
        <taxon>Bacillales</taxon>
        <taxon>Bacillaceae</taxon>
        <taxon>Psychrobacillus</taxon>
    </lineage>
</organism>
<comment type="caution">
    <text evidence="2">The sequence shown here is derived from an EMBL/GenBank/DDBJ whole genome shotgun (WGS) entry which is preliminary data.</text>
</comment>
<dbReference type="PANTHER" id="PTHR43190:SF3">
    <property type="entry name" value="N-ACETYL-D-GLUCOSAMINE KINASE"/>
    <property type="match status" value="1"/>
</dbReference>
<dbReference type="InterPro" id="IPR002731">
    <property type="entry name" value="ATPase_BadF"/>
</dbReference>
<dbReference type="RefSeq" id="WP_142641334.1">
    <property type="nucleotide sequence ID" value="NZ_VDGI01000003.1"/>
</dbReference>
<dbReference type="Proteomes" id="UP000316626">
    <property type="component" value="Unassembled WGS sequence"/>
</dbReference>
<dbReference type="OrthoDB" id="9772633at2"/>
<gene>
    <name evidence="2" type="ORF">FG384_04180</name>
</gene>
<dbReference type="Gene3D" id="3.30.420.40">
    <property type="match status" value="2"/>
</dbReference>
<feature type="domain" description="ATPase BadF/BadG/BcrA/BcrD type" evidence="1">
    <location>
        <begin position="4"/>
        <end position="269"/>
    </location>
</feature>
<keyword evidence="3" id="KW-1185">Reference proteome</keyword>
<dbReference type="EMBL" id="VDGI01000003">
    <property type="protein sequence ID" value="TQR20799.1"/>
    <property type="molecule type" value="Genomic_DNA"/>
</dbReference>
<dbReference type="Pfam" id="PF01869">
    <property type="entry name" value="BcrAD_BadFG"/>
    <property type="match status" value="1"/>
</dbReference>
<dbReference type="InterPro" id="IPR043129">
    <property type="entry name" value="ATPase_NBD"/>
</dbReference>
<proteinExistence type="predicted"/>
<sequence>MYVLGIDGGGTTTSAVIADENGNIYSQLIVGRSNPTAMTKQEFEKVIQDVLLNIQSQNPNVFNELSCCYAGMAGVGEGNYEGMLQHALQRYLPSKTEILIANDAVNALYSGTLGSEGIVQIAGTGAITVGINEQHELFRTAGWGYIFDDEGSGYDLGIGVIKAVFKAFDGRGLATSLTNRLISHFNVSSVPDIIEKVYGGEHPRSIIAPLSVYAVEEALNNDVMAQLIIQKACEDLFISIKACHSKMKLKDKETMVVLSGGVFLEADLFIPKLEKLAKISQLNISFMKPLIPPAGGAIIAGLISLKAPISSVFVRKFNEQYKSSHQMKKVRQGG</sequence>
<accession>A0A544TTM2</accession>
<protein>
    <recommendedName>
        <fullName evidence="1">ATPase BadF/BadG/BcrA/BcrD type domain-containing protein</fullName>
    </recommendedName>
</protein>
<dbReference type="CDD" id="cd24007">
    <property type="entry name" value="ASKHA_NBD_eukNAGK-like"/>
    <property type="match status" value="1"/>
</dbReference>